<dbReference type="Proteomes" id="UP000178684">
    <property type="component" value="Unassembled WGS sequence"/>
</dbReference>
<dbReference type="EMBL" id="MFIE01000019">
    <property type="protein sequence ID" value="OGF82432.1"/>
    <property type="molecule type" value="Genomic_DNA"/>
</dbReference>
<dbReference type="AlphaFoldDB" id="A0A1F5X3G8"/>
<evidence type="ECO:0000313" key="1">
    <source>
        <dbReference type="EMBL" id="OGF82432.1"/>
    </source>
</evidence>
<comment type="caution">
    <text evidence="1">The sequence shown here is derived from an EMBL/GenBank/DDBJ whole genome shotgun (WGS) entry which is preliminary data.</text>
</comment>
<dbReference type="InterPro" id="IPR055811">
    <property type="entry name" value="DUF7387"/>
</dbReference>
<sequence>MKISGFKSVVWKEGKQYVAQCLNVDISSFGKTKKEALANLNEALELYFEDAKPREHITKVIKPELVEFSISRA</sequence>
<gene>
    <name evidence="1" type="ORF">A3B18_03770</name>
</gene>
<evidence type="ECO:0000313" key="2">
    <source>
        <dbReference type="Proteomes" id="UP000178684"/>
    </source>
</evidence>
<name>A0A1F5X3G8_9BACT</name>
<evidence type="ECO:0008006" key="3">
    <source>
        <dbReference type="Google" id="ProtNLM"/>
    </source>
</evidence>
<dbReference type="InterPro" id="IPR035069">
    <property type="entry name" value="TTHA1013/TTHA0281-like"/>
</dbReference>
<dbReference type="Pfam" id="PF24113">
    <property type="entry name" value="DUF7387"/>
    <property type="match status" value="1"/>
</dbReference>
<dbReference type="Gene3D" id="3.30.160.250">
    <property type="match status" value="1"/>
</dbReference>
<protein>
    <recommendedName>
        <fullName evidence="3">HicB-like antitoxin of toxin-antitoxin system domain-containing protein</fullName>
    </recommendedName>
</protein>
<reference evidence="1 2" key="1">
    <citation type="journal article" date="2016" name="Nat. Commun.">
        <title>Thousands of microbial genomes shed light on interconnected biogeochemical processes in an aquifer system.</title>
        <authorList>
            <person name="Anantharaman K."/>
            <person name="Brown C.T."/>
            <person name="Hug L.A."/>
            <person name="Sharon I."/>
            <person name="Castelle C.J."/>
            <person name="Probst A.J."/>
            <person name="Thomas B.C."/>
            <person name="Singh A."/>
            <person name="Wilkins M.J."/>
            <person name="Karaoz U."/>
            <person name="Brodie E.L."/>
            <person name="Williams K.H."/>
            <person name="Hubbard S.S."/>
            <person name="Banfield J.F."/>
        </authorList>
    </citation>
    <scope>NUCLEOTIDE SEQUENCE [LARGE SCALE GENOMIC DNA]</scope>
</reference>
<accession>A0A1F5X3G8</accession>
<dbReference type="SUPFAM" id="SSF143100">
    <property type="entry name" value="TTHA1013/TTHA0281-like"/>
    <property type="match status" value="1"/>
</dbReference>
<proteinExistence type="predicted"/>
<organism evidence="1 2">
    <name type="scientific">Candidatus Giovannonibacteria bacterium RIFCSPLOWO2_01_FULL_46_13</name>
    <dbReference type="NCBI Taxonomy" id="1798352"/>
    <lineage>
        <taxon>Bacteria</taxon>
        <taxon>Candidatus Giovannoniibacteriota</taxon>
    </lineage>
</organism>